<proteinExistence type="predicted"/>
<comment type="caution">
    <text evidence="1">The sequence shown here is derived from an EMBL/GenBank/DDBJ whole genome shotgun (WGS) entry which is preliminary data.</text>
</comment>
<keyword evidence="2" id="KW-1185">Reference proteome</keyword>
<organism evidence="1 2">
    <name type="scientific">Terrabacter tumescens</name>
    <dbReference type="NCBI Taxonomy" id="60443"/>
    <lineage>
        <taxon>Bacteria</taxon>
        <taxon>Bacillati</taxon>
        <taxon>Actinomycetota</taxon>
        <taxon>Actinomycetes</taxon>
        <taxon>Micrococcales</taxon>
        <taxon>Intrasporangiaceae</taxon>
        <taxon>Terrabacter</taxon>
    </lineage>
</organism>
<protein>
    <submittedName>
        <fullName evidence="1">Uncharacterized protein</fullName>
    </submittedName>
</protein>
<evidence type="ECO:0000313" key="1">
    <source>
        <dbReference type="EMBL" id="GGM84220.1"/>
    </source>
</evidence>
<dbReference type="Proteomes" id="UP000623461">
    <property type="component" value="Unassembled WGS sequence"/>
</dbReference>
<name>A0ABQ2HNZ9_9MICO</name>
<accession>A0ABQ2HNZ9</accession>
<reference evidence="2" key="1">
    <citation type="journal article" date="2019" name="Int. J. Syst. Evol. Microbiol.">
        <title>The Global Catalogue of Microorganisms (GCM) 10K type strain sequencing project: providing services to taxonomists for standard genome sequencing and annotation.</title>
        <authorList>
            <consortium name="The Broad Institute Genomics Platform"/>
            <consortium name="The Broad Institute Genome Sequencing Center for Infectious Disease"/>
            <person name="Wu L."/>
            <person name="Ma J."/>
        </authorList>
    </citation>
    <scope>NUCLEOTIDE SEQUENCE [LARGE SCALE GENOMIC DNA]</scope>
    <source>
        <strain evidence="2">JCM 1365</strain>
    </source>
</reference>
<evidence type="ECO:0000313" key="2">
    <source>
        <dbReference type="Proteomes" id="UP000623461"/>
    </source>
</evidence>
<dbReference type="EMBL" id="BMNZ01000001">
    <property type="protein sequence ID" value="GGM84220.1"/>
    <property type="molecule type" value="Genomic_DNA"/>
</dbReference>
<sequence length="102" mass="11076">MLDVVSDMATLPLCSSASAVAADLIWGCQHRPGKTLLAFNKRRLDEPCRLIGAFGDRDAMTDDEQPTTETDTTGICDGCDSLADLLPVIEDGVMLLLCEWCR</sequence>
<gene>
    <name evidence="1" type="ORF">GCM10009721_06190</name>
</gene>